<dbReference type="Proteomes" id="UP001287356">
    <property type="component" value="Unassembled WGS sequence"/>
</dbReference>
<feature type="compositionally biased region" description="Acidic residues" evidence="1">
    <location>
        <begin position="349"/>
        <end position="369"/>
    </location>
</feature>
<organism evidence="2 3">
    <name type="scientific">Lasiosphaeria ovina</name>
    <dbReference type="NCBI Taxonomy" id="92902"/>
    <lineage>
        <taxon>Eukaryota</taxon>
        <taxon>Fungi</taxon>
        <taxon>Dikarya</taxon>
        <taxon>Ascomycota</taxon>
        <taxon>Pezizomycotina</taxon>
        <taxon>Sordariomycetes</taxon>
        <taxon>Sordariomycetidae</taxon>
        <taxon>Sordariales</taxon>
        <taxon>Lasiosphaeriaceae</taxon>
        <taxon>Lasiosphaeria</taxon>
    </lineage>
</organism>
<keyword evidence="3" id="KW-1185">Reference proteome</keyword>
<feature type="compositionally biased region" description="Low complexity" evidence="1">
    <location>
        <begin position="456"/>
        <end position="469"/>
    </location>
</feature>
<reference evidence="2" key="1">
    <citation type="journal article" date="2023" name="Mol. Phylogenet. Evol.">
        <title>Genome-scale phylogeny and comparative genomics of the fungal order Sordariales.</title>
        <authorList>
            <person name="Hensen N."/>
            <person name="Bonometti L."/>
            <person name="Westerberg I."/>
            <person name="Brannstrom I.O."/>
            <person name="Guillou S."/>
            <person name="Cros-Aarteil S."/>
            <person name="Calhoun S."/>
            <person name="Haridas S."/>
            <person name="Kuo A."/>
            <person name="Mondo S."/>
            <person name="Pangilinan J."/>
            <person name="Riley R."/>
            <person name="LaButti K."/>
            <person name="Andreopoulos B."/>
            <person name="Lipzen A."/>
            <person name="Chen C."/>
            <person name="Yan M."/>
            <person name="Daum C."/>
            <person name="Ng V."/>
            <person name="Clum A."/>
            <person name="Steindorff A."/>
            <person name="Ohm R.A."/>
            <person name="Martin F."/>
            <person name="Silar P."/>
            <person name="Natvig D.O."/>
            <person name="Lalanne C."/>
            <person name="Gautier V."/>
            <person name="Ament-Velasquez S.L."/>
            <person name="Kruys A."/>
            <person name="Hutchinson M.I."/>
            <person name="Powell A.J."/>
            <person name="Barry K."/>
            <person name="Miller A.N."/>
            <person name="Grigoriev I.V."/>
            <person name="Debuchy R."/>
            <person name="Gladieux P."/>
            <person name="Hiltunen Thoren M."/>
            <person name="Johannesson H."/>
        </authorList>
    </citation>
    <scope>NUCLEOTIDE SEQUENCE</scope>
    <source>
        <strain evidence="2">CBS 958.72</strain>
    </source>
</reference>
<proteinExistence type="predicted"/>
<feature type="compositionally biased region" description="Polar residues" evidence="1">
    <location>
        <begin position="118"/>
        <end position="137"/>
    </location>
</feature>
<evidence type="ECO:0000256" key="1">
    <source>
        <dbReference type="SAM" id="MobiDB-lite"/>
    </source>
</evidence>
<feature type="region of interest" description="Disordered" evidence="1">
    <location>
        <begin position="456"/>
        <end position="490"/>
    </location>
</feature>
<dbReference type="AlphaFoldDB" id="A0AAE0KIJ2"/>
<dbReference type="EMBL" id="JAULSN010000003">
    <property type="protein sequence ID" value="KAK3376870.1"/>
    <property type="molecule type" value="Genomic_DNA"/>
</dbReference>
<reference evidence="2" key="2">
    <citation type="submission" date="2023-06" db="EMBL/GenBank/DDBJ databases">
        <authorList>
            <consortium name="Lawrence Berkeley National Laboratory"/>
            <person name="Haridas S."/>
            <person name="Hensen N."/>
            <person name="Bonometti L."/>
            <person name="Westerberg I."/>
            <person name="Brannstrom I.O."/>
            <person name="Guillou S."/>
            <person name="Cros-Aarteil S."/>
            <person name="Calhoun S."/>
            <person name="Kuo A."/>
            <person name="Mondo S."/>
            <person name="Pangilinan J."/>
            <person name="Riley R."/>
            <person name="Labutti K."/>
            <person name="Andreopoulos B."/>
            <person name="Lipzen A."/>
            <person name="Chen C."/>
            <person name="Yanf M."/>
            <person name="Daum C."/>
            <person name="Ng V."/>
            <person name="Clum A."/>
            <person name="Steindorff A."/>
            <person name="Ohm R."/>
            <person name="Martin F."/>
            <person name="Silar P."/>
            <person name="Natvig D."/>
            <person name="Lalanne C."/>
            <person name="Gautier V."/>
            <person name="Ament-Velasquez S.L."/>
            <person name="Kruys A."/>
            <person name="Hutchinson M.I."/>
            <person name="Powell A.J."/>
            <person name="Barry K."/>
            <person name="Miller A.N."/>
            <person name="Grigoriev I.V."/>
            <person name="Debuchy R."/>
            <person name="Gladieux P."/>
            <person name="Thoren M.H."/>
            <person name="Johannesson H."/>
        </authorList>
    </citation>
    <scope>NUCLEOTIDE SEQUENCE</scope>
    <source>
        <strain evidence="2">CBS 958.72</strain>
    </source>
</reference>
<sequence>MLPALEQEYELRKCNRRIPLQDCYLQIQQEAAGLLASMAMQFNKQSGTSTSMPSTLMCREFSVAESEYAPQRRNHFETFQRLWKEEQADLAAYARRHQESTLERLSRSVARPIWLEKPNSSVPINPARQVQQPTVTSPEHRQSQSRQSREPNAGAKTHTTEPSSSRCRPEYPSRSASIRRDASRHRDIYTICDAILKEAPDTARRRDAYPDREPSASESQIRGFAAWETLGKGPQSPTCGSRELPRLTGHGLPLENADSNQEVIRGLLETMRERLDEGDGDSFAVLYRLILELLDRMNAQAIRLTDGLNDLRLRQDEVASVARVAAHVPLEQQKGKLPDVLLPSIERDEKEDDDDANEVGQEGDDDDDNVSSRLKVEFDEPIDEPEESHIKAGVKGKRGPRYTQTRFTVESSVVNARQAVAAQVVTPQVVVPQAVPSQVVVPQVVAVAPQVVKSKQGAAATAAENTTGAGDKRRADGELGGSLGKKPAPPWVRVVSIIPNPHLERQAKELARARKAGCKRNPMTIE</sequence>
<accession>A0AAE0KIJ2</accession>
<protein>
    <submittedName>
        <fullName evidence="2">Uncharacterized protein</fullName>
    </submittedName>
</protein>
<gene>
    <name evidence="2" type="ORF">B0T24DRAFT_231788</name>
</gene>
<feature type="region of interest" description="Disordered" evidence="1">
    <location>
        <begin position="118"/>
        <end position="182"/>
    </location>
</feature>
<feature type="region of interest" description="Disordered" evidence="1">
    <location>
        <begin position="335"/>
        <end position="398"/>
    </location>
</feature>
<evidence type="ECO:0000313" key="3">
    <source>
        <dbReference type="Proteomes" id="UP001287356"/>
    </source>
</evidence>
<evidence type="ECO:0000313" key="2">
    <source>
        <dbReference type="EMBL" id="KAK3376870.1"/>
    </source>
</evidence>
<name>A0AAE0KIJ2_9PEZI</name>
<comment type="caution">
    <text evidence="2">The sequence shown here is derived from an EMBL/GenBank/DDBJ whole genome shotgun (WGS) entry which is preliminary data.</text>
</comment>